<evidence type="ECO:0000313" key="2">
    <source>
        <dbReference type="EMBL" id="MFD1362418.1"/>
    </source>
</evidence>
<evidence type="ECO:0000256" key="1">
    <source>
        <dbReference type="SAM" id="Phobius"/>
    </source>
</evidence>
<comment type="caution">
    <text evidence="2">The sequence shown here is derived from an EMBL/GenBank/DDBJ whole genome shotgun (WGS) entry which is preliminary data.</text>
</comment>
<keyword evidence="3" id="KW-1185">Reference proteome</keyword>
<keyword evidence="1" id="KW-1133">Transmembrane helix</keyword>
<dbReference type="EMBL" id="JBHTNH010000026">
    <property type="protein sequence ID" value="MFD1362418.1"/>
    <property type="molecule type" value="Genomic_DNA"/>
</dbReference>
<organism evidence="2 3">
    <name type="scientific">Lentibacillus salinarum</name>
    <dbReference type="NCBI Taxonomy" id="446820"/>
    <lineage>
        <taxon>Bacteria</taxon>
        <taxon>Bacillati</taxon>
        <taxon>Bacillota</taxon>
        <taxon>Bacilli</taxon>
        <taxon>Bacillales</taxon>
        <taxon>Bacillaceae</taxon>
        <taxon>Lentibacillus</taxon>
    </lineage>
</organism>
<gene>
    <name evidence="2" type="ORF">ACFQ4A_12195</name>
</gene>
<protein>
    <submittedName>
        <fullName evidence="2">Holin-like toxin</fullName>
    </submittedName>
</protein>
<evidence type="ECO:0000313" key="3">
    <source>
        <dbReference type="Proteomes" id="UP001597178"/>
    </source>
</evidence>
<reference evidence="3" key="1">
    <citation type="journal article" date="2019" name="Int. J. Syst. Evol. Microbiol.">
        <title>The Global Catalogue of Microorganisms (GCM) 10K type strain sequencing project: providing services to taxonomists for standard genome sequencing and annotation.</title>
        <authorList>
            <consortium name="The Broad Institute Genomics Platform"/>
            <consortium name="The Broad Institute Genome Sequencing Center for Infectious Disease"/>
            <person name="Wu L."/>
            <person name="Ma J."/>
        </authorList>
    </citation>
    <scope>NUCLEOTIDE SEQUENCE [LARGE SCALE GENOMIC DNA]</scope>
    <source>
        <strain evidence="3">CCUG 54822</strain>
    </source>
</reference>
<sequence>MITLYDSIMFMISFGSLLIAVIALIVLIIKKESPTCENGNGLGDYSHSFHRNFLRCSSSKLRHTTVRVLYSIMFSSRPGELW</sequence>
<proteinExistence type="predicted"/>
<keyword evidence="1" id="KW-0472">Membrane</keyword>
<name>A0ABW3ZW05_9BACI</name>
<dbReference type="Proteomes" id="UP001597178">
    <property type="component" value="Unassembled WGS sequence"/>
</dbReference>
<dbReference type="InterPro" id="IPR031616">
    <property type="entry name" value="BsrE-like"/>
</dbReference>
<keyword evidence="1" id="KW-0812">Transmembrane</keyword>
<accession>A0ABW3ZW05</accession>
<dbReference type="Pfam" id="PF16935">
    <property type="entry name" value="Hol_Tox"/>
    <property type="match status" value="1"/>
</dbReference>
<dbReference type="RefSeq" id="WP_382400948.1">
    <property type="nucleotide sequence ID" value="NZ_JBHTNH010000026.1"/>
</dbReference>
<feature type="transmembrane region" description="Helical" evidence="1">
    <location>
        <begin position="7"/>
        <end position="29"/>
    </location>
</feature>